<evidence type="ECO:0000256" key="3">
    <source>
        <dbReference type="ARBA" id="ARBA00022544"/>
    </source>
</evidence>
<dbReference type="InterPro" id="IPR008844">
    <property type="entry name" value="Spore_GerAC-like"/>
</dbReference>
<dbReference type="PANTHER" id="PTHR35789">
    <property type="entry name" value="SPORE GERMINATION PROTEIN B3"/>
    <property type="match status" value="1"/>
</dbReference>
<comment type="similarity">
    <text evidence="2">Belongs to the GerABKC lipoprotein family.</text>
</comment>
<dbReference type="NCBIfam" id="TIGR02887">
    <property type="entry name" value="spore_ger_x_C"/>
    <property type="match status" value="1"/>
</dbReference>
<dbReference type="Gene3D" id="3.30.300.210">
    <property type="entry name" value="Nutrient germinant receptor protein C, domain 3"/>
    <property type="match status" value="1"/>
</dbReference>
<reference evidence="10 11" key="1">
    <citation type="submission" date="2019-10" db="EMBL/GenBank/DDBJ databases">
        <title>Description of Paenibacillus pedi sp. nov.</title>
        <authorList>
            <person name="Carlier A."/>
            <person name="Qi S."/>
        </authorList>
    </citation>
    <scope>NUCLEOTIDE SEQUENCE [LARGE SCALE GENOMIC DNA]</scope>
    <source>
        <strain evidence="10 11">LMG 31457</strain>
    </source>
</reference>
<dbReference type="Pfam" id="PF25198">
    <property type="entry name" value="Spore_GerAC_N"/>
    <property type="match status" value="1"/>
</dbReference>
<evidence type="ECO:0000256" key="4">
    <source>
        <dbReference type="ARBA" id="ARBA00022729"/>
    </source>
</evidence>
<keyword evidence="4" id="KW-0732">Signal</keyword>
<keyword evidence="5" id="KW-0472">Membrane</keyword>
<evidence type="ECO:0000256" key="2">
    <source>
        <dbReference type="ARBA" id="ARBA00007886"/>
    </source>
</evidence>
<keyword evidence="6" id="KW-0564">Palmitate</keyword>
<gene>
    <name evidence="10" type="ORF">GC097_09860</name>
</gene>
<evidence type="ECO:0000313" key="11">
    <source>
        <dbReference type="Proteomes" id="UP000618579"/>
    </source>
</evidence>
<comment type="caution">
    <text evidence="10">The sequence shown here is derived from an EMBL/GenBank/DDBJ whole genome shotgun (WGS) entry which is preliminary data.</text>
</comment>
<evidence type="ECO:0000256" key="1">
    <source>
        <dbReference type="ARBA" id="ARBA00004635"/>
    </source>
</evidence>
<keyword evidence="3" id="KW-0309">Germination</keyword>
<sequence length="405" mass="45546">MEAPFHMRIIPARREMRMAHPKRLGLLALLIPAFVCLTGCWDRTETNDIAFVLTSSVDLEDDGKYRVSYLLPLPGSMGGASGGGGGTAGGKSYYIDSEVGNTVREATNKLQMRMSRRLFLSHRRTIVIGEKLAKQGIGVMFDSVPRSPESRMTSFLVVTKGKGSDLMNTEPKFERFPAEVIRELTNSRQSIGTSTKDIGIILSFNSDPILTFLVPKESQGSNKPSHEIQMIGYGQFKGDRLVGIYEKQESEGLLWLRNQVKEHMFTFPTDGKEMSILVTKGQTKIKPQLQEDKVIFDVIIEASGAVREDLSNLDLNKAEVMRKVERKLSEQISKSIQSTIKQMQKEGTDSAQLGLIVWRSYPNEWYESIEENWKDTFKKAEFRIHVNASIQETGLINKNVINEGM</sequence>
<accession>A0ABX1ZNH9</accession>
<evidence type="ECO:0000256" key="6">
    <source>
        <dbReference type="ARBA" id="ARBA00023139"/>
    </source>
</evidence>
<evidence type="ECO:0000256" key="7">
    <source>
        <dbReference type="ARBA" id="ARBA00023288"/>
    </source>
</evidence>
<evidence type="ECO:0000313" key="10">
    <source>
        <dbReference type="EMBL" id="NOV00319.1"/>
    </source>
</evidence>
<organism evidence="10 11">
    <name type="scientific">Paenibacillus planticolens</name>
    <dbReference type="NCBI Taxonomy" id="2654976"/>
    <lineage>
        <taxon>Bacteria</taxon>
        <taxon>Bacillati</taxon>
        <taxon>Bacillota</taxon>
        <taxon>Bacilli</taxon>
        <taxon>Bacillales</taxon>
        <taxon>Paenibacillaceae</taxon>
        <taxon>Paenibacillus</taxon>
    </lineage>
</organism>
<feature type="domain" description="Spore germination GerAC-like C-terminal" evidence="8">
    <location>
        <begin position="232"/>
        <end position="394"/>
    </location>
</feature>
<dbReference type="InterPro" id="IPR038501">
    <property type="entry name" value="Spore_GerAC_C_sf"/>
</dbReference>
<dbReference type="Proteomes" id="UP000618579">
    <property type="component" value="Unassembled WGS sequence"/>
</dbReference>
<comment type="subcellular location">
    <subcellularLocation>
        <location evidence="1">Membrane</location>
        <topology evidence="1">Lipid-anchor</topology>
    </subcellularLocation>
</comment>
<evidence type="ECO:0000259" key="9">
    <source>
        <dbReference type="Pfam" id="PF25198"/>
    </source>
</evidence>
<dbReference type="PANTHER" id="PTHR35789:SF1">
    <property type="entry name" value="SPORE GERMINATION PROTEIN B3"/>
    <property type="match status" value="1"/>
</dbReference>
<evidence type="ECO:0000256" key="5">
    <source>
        <dbReference type="ARBA" id="ARBA00023136"/>
    </source>
</evidence>
<proteinExistence type="inferred from homology"/>
<name>A0ABX1ZNH9_9BACL</name>
<dbReference type="Pfam" id="PF05504">
    <property type="entry name" value="Spore_GerAC"/>
    <property type="match status" value="1"/>
</dbReference>
<protein>
    <submittedName>
        <fullName evidence="10">Ger(X)C family spore germination protein</fullName>
    </submittedName>
</protein>
<dbReference type="InterPro" id="IPR046953">
    <property type="entry name" value="Spore_GerAC-like_C"/>
</dbReference>
<feature type="domain" description="Spore germination protein N-terminal" evidence="9">
    <location>
        <begin position="42"/>
        <end position="208"/>
    </location>
</feature>
<dbReference type="EMBL" id="WHNZ01000017">
    <property type="protein sequence ID" value="NOV00319.1"/>
    <property type="molecule type" value="Genomic_DNA"/>
</dbReference>
<dbReference type="InterPro" id="IPR057336">
    <property type="entry name" value="GerAC_N"/>
</dbReference>
<evidence type="ECO:0000259" key="8">
    <source>
        <dbReference type="Pfam" id="PF05504"/>
    </source>
</evidence>
<keyword evidence="11" id="KW-1185">Reference proteome</keyword>
<keyword evidence="7" id="KW-0449">Lipoprotein</keyword>